<evidence type="ECO:0000313" key="1">
    <source>
        <dbReference type="EMBL" id="PKG25477.1"/>
    </source>
</evidence>
<dbReference type="InterPro" id="IPR024496">
    <property type="entry name" value="Spore_germ_GerPE"/>
</dbReference>
<proteinExistence type="predicted"/>
<dbReference type="RefSeq" id="WP_101175201.1">
    <property type="nucleotide sequence ID" value="NZ_PISE01000003.1"/>
</dbReference>
<dbReference type="Pfam" id="PF10970">
    <property type="entry name" value="GerPE"/>
    <property type="match status" value="1"/>
</dbReference>
<dbReference type="EMBL" id="PISE01000003">
    <property type="protein sequence ID" value="PKG25477.1"/>
    <property type="molecule type" value="Genomic_DNA"/>
</dbReference>
<keyword evidence="2" id="KW-1185">Reference proteome</keyword>
<dbReference type="OrthoDB" id="2599887at2"/>
<accession>A0A2N0Z7K1</accession>
<name>A0A2N0Z7K1_9BACI</name>
<protein>
    <submittedName>
        <fullName evidence="1">Spore germination protein GerPE</fullName>
    </submittedName>
</protein>
<reference evidence="1 2" key="1">
    <citation type="journal article" date="2003" name="Int. J. Syst. Evol. Microbiol.">
        <title>Bacillus nealsonii sp. nov., isolated from a spacecraft-assembly facility, whose spores are gamma-radiation resistant.</title>
        <authorList>
            <person name="Venkateswaran K."/>
            <person name="Kempf M."/>
            <person name="Chen F."/>
            <person name="Satomi M."/>
            <person name="Nicholson W."/>
            <person name="Kern R."/>
        </authorList>
    </citation>
    <scope>NUCLEOTIDE SEQUENCE [LARGE SCALE GENOMIC DNA]</scope>
    <source>
        <strain evidence="1 2">FO-92</strain>
    </source>
</reference>
<sequence>MLQRTSVVNKAKATILSFSSIFEIGDASYFQAMSRALAVQRQKKVFYGIEGSFNDYLIYSEPILLPPIEEEITCHFENLKPIIKVNNVNITGVSAASLLQIGNCRHLYAEVRIKHIRQLDAPKATSTENNMIQLEAPNEIPFDVSNVT</sequence>
<comment type="caution">
    <text evidence="1">The sequence shown here is derived from an EMBL/GenBank/DDBJ whole genome shotgun (WGS) entry which is preliminary data.</text>
</comment>
<organism evidence="1 2">
    <name type="scientific">Niallia nealsonii</name>
    <dbReference type="NCBI Taxonomy" id="115979"/>
    <lineage>
        <taxon>Bacteria</taxon>
        <taxon>Bacillati</taxon>
        <taxon>Bacillota</taxon>
        <taxon>Bacilli</taxon>
        <taxon>Bacillales</taxon>
        <taxon>Bacillaceae</taxon>
        <taxon>Niallia</taxon>
    </lineage>
</organism>
<gene>
    <name evidence="1" type="ORF">CWS01_01135</name>
</gene>
<evidence type="ECO:0000313" key="2">
    <source>
        <dbReference type="Proteomes" id="UP000233375"/>
    </source>
</evidence>
<dbReference type="Proteomes" id="UP000233375">
    <property type="component" value="Unassembled WGS sequence"/>
</dbReference>
<dbReference type="AlphaFoldDB" id="A0A2N0Z7K1"/>